<accession>A0A2D3LJ29</accession>
<dbReference type="EMBL" id="CP024727">
    <property type="protein sequence ID" value="ATV30566.1"/>
    <property type="molecule type" value="Genomic_DNA"/>
</dbReference>
<evidence type="ECO:0000256" key="1">
    <source>
        <dbReference type="SAM" id="Phobius"/>
    </source>
</evidence>
<proteinExistence type="predicted"/>
<reference evidence="2 3" key="1">
    <citation type="submission" date="2017-11" db="EMBL/GenBank/DDBJ databases">
        <title>Genome sequencing of Prevotella intermedia KCOM 1949.</title>
        <authorList>
            <person name="Kook J.-K."/>
            <person name="Park S.-N."/>
            <person name="Lim Y.K."/>
        </authorList>
    </citation>
    <scope>NUCLEOTIDE SEQUENCE [LARGE SCALE GENOMIC DNA]</scope>
    <source>
        <strain evidence="2 3">KCOM 1949</strain>
    </source>
</reference>
<organism evidence="2 3">
    <name type="scientific">Prevotella intermedia</name>
    <dbReference type="NCBI Taxonomy" id="28131"/>
    <lineage>
        <taxon>Bacteria</taxon>
        <taxon>Pseudomonadati</taxon>
        <taxon>Bacteroidota</taxon>
        <taxon>Bacteroidia</taxon>
        <taxon>Bacteroidales</taxon>
        <taxon>Prevotellaceae</taxon>
        <taxon>Prevotella</taxon>
    </lineage>
</organism>
<name>A0A2D3LJ29_PREIN</name>
<keyword evidence="1" id="KW-0812">Transmembrane</keyword>
<gene>
    <name evidence="2" type="ORF">CTM46_03335</name>
</gene>
<sequence>MQRNRTFCVVKRILLFAYRLYFALHHHLFALQKSRSCNPKELLLHGKTYCFALQKRLFYFSTPIFLLSFSLFSPFRLC</sequence>
<dbReference type="AlphaFoldDB" id="A0A2D3LJ29"/>
<keyword evidence="1" id="KW-0472">Membrane</keyword>
<evidence type="ECO:0000313" key="3">
    <source>
        <dbReference type="Proteomes" id="UP000230742"/>
    </source>
</evidence>
<keyword evidence="1" id="KW-1133">Transmembrane helix</keyword>
<evidence type="ECO:0000313" key="2">
    <source>
        <dbReference type="EMBL" id="ATV30566.1"/>
    </source>
</evidence>
<feature type="transmembrane region" description="Helical" evidence="1">
    <location>
        <begin position="57"/>
        <end position="75"/>
    </location>
</feature>
<dbReference type="Proteomes" id="UP000230742">
    <property type="component" value="Chromosome 1"/>
</dbReference>
<protein>
    <submittedName>
        <fullName evidence="2">Uncharacterized protein</fullName>
    </submittedName>
</protein>